<sequence>MPNDQLDTMDNANTQRDPEETREESNNDESIVDEPTTVEDEPPESTNTTMASTTATAVSTSTATVPTSNMYQGRKRQRRNDAADTAQNQMLIDAYSILKKTSATPTDHYETFGMHVASELRKYDSNTLPHVKRAILDVLFRADIGEFTPNHNVRNTAGYYSSNFTTPTSSRDSYPPTPTPSNSQCILVQDLDSRPPQQEDTLVTYLTNINPEILNPEEM</sequence>
<accession>A0A5N4B5E2</accession>
<evidence type="ECO:0000313" key="3">
    <source>
        <dbReference type="Proteomes" id="UP000327044"/>
    </source>
</evidence>
<proteinExistence type="predicted"/>
<evidence type="ECO:0000313" key="2">
    <source>
        <dbReference type="EMBL" id="KAB0804580.1"/>
    </source>
</evidence>
<comment type="caution">
    <text evidence="2">The sequence shown here is derived from an EMBL/GenBank/DDBJ whole genome shotgun (WGS) entry which is preliminary data.</text>
</comment>
<name>A0A5N4B5E2_PHOPY</name>
<dbReference type="EMBL" id="VVIM01000001">
    <property type="protein sequence ID" value="KAB0804580.1"/>
    <property type="molecule type" value="Genomic_DNA"/>
</dbReference>
<evidence type="ECO:0000256" key="1">
    <source>
        <dbReference type="SAM" id="MobiDB-lite"/>
    </source>
</evidence>
<feature type="compositionally biased region" description="Polar residues" evidence="1">
    <location>
        <begin position="1"/>
        <end position="15"/>
    </location>
</feature>
<reference evidence="2 3" key="1">
    <citation type="journal article" date="2018" name="Elife">
        <title>Firefly genomes illuminate parallel origins of bioluminescence in beetles.</title>
        <authorList>
            <person name="Fallon T.R."/>
            <person name="Lower S.E."/>
            <person name="Chang C.H."/>
            <person name="Bessho-Uehara M."/>
            <person name="Martin G.J."/>
            <person name="Bewick A.J."/>
            <person name="Behringer M."/>
            <person name="Debat H.J."/>
            <person name="Wong I."/>
            <person name="Day J.C."/>
            <person name="Suvorov A."/>
            <person name="Silva C.J."/>
            <person name="Stanger-Hall K.F."/>
            <person name="Hall D.W."/>
            <person name="Schmitz R.J."/>
            <person name="Nelson D.R."/>
            <person name="Lewis S.M."/>
            <person name="Shigenobu S."/>
            <person name="Bybee S.M."/>
            <person name="Larracuente A.M."/>
            <person name="Oba Y."/>
            <person name="Weng J.K."/>
        </authorList>
    </citation>
    <scope>NUCLEOTIDE SEQUENCE [LARGE SCALE GENOMIC DNA]</scope>
    <source>
        <strain evidence="2">1611_PpyrPB1</strain>
        <tissue evidence="2">Whole body</tissue>
    </source>
</reference>
<organism evidence="2 3">
    <name type="scientific">Photinus pyralis</name>
    <name type="common">Common eastern firefly</name>
    <name type="synonym">Lampyris pyralis</name>
    <dbReference type="NCBI Taxonomy" id="7054"/>
    <lineage>
        <taxon>Eukaryota</taxon>
        <taxon>Metazoa</taxon>
        <taxon>Ecdysozoa</taxon>
        <taxon>Arthropoda</taxon>
        <taxon>Hexapoda</taxon>
        <taxon>Insecta</taxon>
        <taxon>Pterygota</taxon>
        <taxon>Neoptera</taxon>
        <taxon>Endopterygota</taxon>
        <taxon>Coleoptera</taxon>
        <taxon>Polyphaga</taxon>
        <taxon>Elateriformia</taxon>
        <taxon>Elateroidea</taxon>
        <taxon>Lampyridae</taxon>
        <taxon>Lampyrinae</taxon>
        <taxon>Photinus</taxon>
    </lineage>
</organism>
<keyword evidence="3" id="KW-1185">Reference proteome</keyword>
<gene>
    <name evidence="2" type="ORF">PPYR_01550</name>
</gene>
<feature type="compositionally biased region" description="Low complexity" evidence="1">
    <location>
        <begin position="44"/>
        <end position="69"/>
    </location>
</feature>
<dbReference type="Proteomes" id="UP000327044">
    <property type="component" value="Unassembled WGS sequence"/>
</dbReference>
<feature type="compositionally biased region" description="Basic and acidic residues" evidence="1">
    <location>
        <begin position="16"/>
        <end position="25"/>
    </location>
</feature>
<protein>
    <submittedName>
        <fullName evidence="2">Uncharacterized protein</fullName>
    </submittedName>
</protein>
<dbReference type="AlphaFoldDB" id="A0A5N4B5E2"/>
<feature type="compositionally biased region" description="Acidic residues" evidence="1">
    <location>
        <begin position="26"/>
        <end position="43"/>
    </location>
</feature>
<dbReference type="OrthoDB" id="6774429at2759"/>
<dbReference type="InParanoid" id="A0A5N4B5E2"/>
<feature type="region of interest" description="Disordered" evidence="1">
    <location>
        <begin position="1"/>
        <end position="83"/>
    </location>
</feature>